<comment type="subcellular location">
    <subcellularLocation>
        <location evidence="1">Cell membrane</location>
        <topology evidence="1">Multi-pass membrane protein</topology>
    </subcellularLocation>
</comment>
<dbReference type="InterPro" id="IPR023298">
    <property type="entry name" value="ATPase_P-typ_TM_dom_sf"/>
</dbReference>
<dbReference type="PROSITE" id="PS00154">
    <property type="entry name" value="ATPASE_E1_E2"/>
    <property type="match status" value="1"/>
</dbReference>
<dbReference type="STRING" id="1874317.BKP64_04160"/>
<dbReference type="SUPFAM" id="SSF81660">
    <property type="entry name" value="Metal cation-transporting ATPase, ATP-binding domain N"/>
    <property type="match status" value="1"/>
</dbReference>
<dbReference type="FunFam" id="3.40.50.1000:FF:000001">
    <property type="entry name" value="Phospholipid-transporting ATPase IC"/>
    <property type="match status" value="1"/>
</dbReference>
<evidence type="ECO:0000256" key="1">
    <source>
        <dbReference type="ARBA" id="ARBA00004651"/>
    </source>
</evidence>
<feature type="transmembrane region" description="Helical" evidence="12">
    <location>
        <begin position="66"/>
        <end position="85"/>
    </location>
</feature>
<reference evidence="14 15" key="1">
    <citation type="submission" date="2016-10" db="EMBL/GenBank/DDBJ databases">
        <title>Marinobacter salinus sp. nov., a moderately halophilic bacterium isolated from a tidal flat environment.</title>
        <authorList>
            <person name="Park S.-J."/>
        </authorList>
    </citation>
    <scope>NUCLEOTIDE SEQUENCE [LARGE SCALE GENOMIC DNA]</scope>
    <source>
        <strain evidence="14 15">Hb8</strain>
    </source>
</reference>
<dbReference type="SMART" id="SM00831">
    <property type="entry name" value="Cation_ATPase_N"/>
    <property type="match status" value="1"/>
</dbReference>
<dbReference type="KEGG" id="msq:BKP64_04160"/>
<evidence type="ECO:0000256" key="8">
    <source>
        <dbReference type="ARBA" id="ARBA00022842"/>
    </source>
</evidence>
<dbReference type="SUPFAM" id="SSF81665">
    <property type="entry name" value="Calcium ATPase, transmembrane domain M"/>
    <property type="match status" value="1"/>
</dbReference>
<dbReference type="GO" id="GO:0036376">
    <property type="term" value="P:sodium ion export across plasma membrane"/>
    <property type="evidence" value="ECO:0007669"/>
    <property type="project" value="TreeGrafter"/>
</dbReference>
<keyword evidence="7" id="KW-0067">ATP-binding</keyword>
<dbReference type="GO" id="GO:0005391">
    <property type="term" value="F:P-type sodium:potassium-exchanging transporter activity"/>
    <property type="evidence" value="ECO:0007669"/>
    <property type="project" value="TreeGrafter"/>
</dbReference>
<dbReference type="CDD" id="cd02080">
    <property type="entry name" value="P-type_ATPase_cation"/>
    <property type="match status" value="1"/>
</dbReference>
<evidence type="ECO:0000259" key="13">
    <source>
        <dbReference type="SMART" id="SM00831"/>
    </source>
</evidence>
<dbReference type="Gene3D" id="1.20.1110.10">
    <property type="entry name" value="Calcium-transporting ATPase, transmembrane domain"/>
    <property type="match status" value="1"/>
</dbReference>
<evidence type="ECO:0000256" key="4">
    <source>
        <dbReference type="ARBA" id="ARBA00022553"/>
    </source>
</evidence>
<feature type="transmembrane region" description="Helical" evidence="12">
    <location>
        <begin position="817"/>
        <end position="840"/>
    </location>
</feature>
<dbReference type="Gene3D" id="2.70.150.10">
    <property type="entry name" value="Calcium-transporting ATPase, cytoplasmic transduction domain A"/>
    <property type="match status" value="1"/>
</dbReference>
<dbReference type="NCBIfam" id="TIGR01494">
    <property type="entry name" value="ATPase_P-type"/>
    <property type="match status" value="2"/>
</dbReference>
<dbReference type="SFLD" id="SFLDS00003">
    <property type="entry name" value="Haloacid_Dehalogenase"/>
    <property type="match status" value="1"/>
</dbReference>
<dbReference type="GO" id="GO:1902600">
    <property type="term" value="P:proton transmembrane transport"/>
    <property type="evidence" value="ECO:0007669"/>
    <property type="project" value="TreeGrafter"/>
</dbReference>
<dbReference type="Pfam" id="PF00689">
    <property type="entry name" value="Cation_ATPase_C"/>
    <property type="match status" value="1"/>
</dbReference>
<evidence type="ECO:0000256" key="12">
    <source>
        <dbReference type="SAM" id="Phobius"/>
    </source>
</evidence>
<keyword evidence="4" id="KW-0597">Phosphoprotein</keyword>
<evidence type="ECO:0000256" key="6">
    <source>
        <dbReference type="ARBA" id="ARBA00022741"/>
    </source>
</evidence>
<dbReference type="InterPro" id="IPR001757">
    <property type="entry name" value="P_typ_ATPase"/>
</dbReference>
<dbReference type="GO" id="GO:0005886">
    <property type="term" value="C:plasma membrane"/>
    <property type="evidence" value="ECO:0007669"/>
    <property type="project" value="UniProtKB-SubCell"/>
</dbReference>
<dbReference type="Pfam" id="PF00122">
    <property type="entry name" value="E1-E2_ATPase"/>
    <property type="match status" value="1"/>
</dbReference>
<evidence type="ECO:0000256" key="7">
    <source>
        <dbReference type="ARBA" id="ARBA00022840"/>
    </source>
</evidence>
<evidence type="ECO:0000256" key="11">
    <source>
        <dbReference type="ARBA" id="ARBA00023136"/>
    </source>
</evidence>
<feature type="transmembrane region" description="Helical" evidence="12">
    <location>
        <begin position="41"/>
        <end position="60"/>
    </location>
</feature>
<feature type="transmembrane region" description="Helical" evidence="12">
    <location>
        <begin position="751"/>
        <end position="774"/>
    </location>
</feature>
<proteinExistence type="inferred from homology"/>
<dbReference type="SUPFAM" id="SSF81653">
    <property type="entry name" value="Calcium ATPase, transduction domain A"/>
    <property type="match status" value="1"/>
</dbReference>
<keyword evidence="15" id="KW-1185">Reference proteome</keyword>
<evidence type="ECO:0000256" key="5">
    <source>
        <dbReference type="ARBA" id="ARBA00022692"/>
    </source>
</evidence>
<dbReference type="Pfam" id="PF08282">
    <property type="entry name" value="Hydrolase_3"/>
    <property type="match status" value="1"/>
</dbReference>
<evidence type="ECO:0000256" key="10">
    <source>
        <dbReference type="ARBA" id="ARBA00022989"/>
    </source>
</evidence>
<dbReference type="AlphaFoldDB" id="A0A1D9GIK5"/>
<dbReference type="InterPro" id="IPR006068">
    <property type="entry name" value="ATPase_P-typ_cation-transptr_C"/>
</dbReference>
<feature type="transmembrane region" description="Helical" evidence="12">
    <location>
        <begin position="852"/>
        <end position="871"/>
    </location>
</feature>
<evidence type="ECO:0000256" key="3">
    <source>
        <dbReference type="ARBA" id="ARBA00022475"/>
    </source>
</evidence>
<organism evidence="14 15">
    <name type="scientific">Marinobacter salinus</name>
    <dbReference type="NCBI Taxonomy" id="1874317"/>
    <lineage>
        <taxon>Bacteria</taxon>
        <taxon>Pseudomonadati</taxon>
        <taxon>Pseudomonadota</taxon>
        <taxon>Gammaproteobacteria</taxon>
        <taxon>Pseudomonadales</taxon>
        <taxon>Marinobacteraceae</taxon>
        <taxon>Marinobacter</taxon>
    </lineage>
</organism>
<dbReference type="FunFam" id="3.40.1110.10:FF:000094">
    <property type="entry name" value="Cation-transporting P-type ATPase"/>
    <property type="match status" value="1"/>
</dbReference>
<protein>
    <submittedName>
        <fullName evidence="14">Carbonate dehydratase</fullName>
    </submittedName>
</protein>
<dbReference type="FunFam" id="2.70.150.10:FF:000160">
    <property type="entry name" value="Sarcoplasmic/endoplasmic reticulum calcium ATPase 1"/>
    <property type="match status" value="1"/>
</dbReference>
<keyword evidence="5 12" id="KW-0812">Transmembrane</keyword>
<dbReference type="InterPro" id="IPR036412">
    <property type="entry name" value="HAD-like_sf"/>
</dbReference>
<dbReference type="PRINTS" id="PR00119">
    <property type="entry name" value="CATATPASE"/>
</dbReference>
<accession>A0A1D9GIK5</accession>
<dbReference type="InterPro" id="IPR050510">
    <property type="entry name" value="Cation_transp_ATPase_P-type"/>
</dbReference>
<dbReference type="InterPro" id="IPR044492">
    <property type="entry name" value="P_typ_ATPase_HD_dom"/>
</dbReference>
<keyword evidence="11 12" id="KW-0472">Membrane</keyword>
<dbReference type="SFLD" id="SFLDG00002">
    <property type="entry name" value="C1.7:_P-type_atpase_like"/>
    <property type="match status" value="1"/>
</dbReference>
<feature type="domain" description="Cation-transporting P-type ATPase N-terminal" evidence="13">
    <location>
        <begin position="1"/>
        <end position="65"/>
    </location>
</feature>
<dbReference type="InterPro" id="IPR059000">
    <property type="entry name" value="ATPase_P-type_domA"/>
</dbReference>
<evidence type="ECO:0000256" key="2">
    <source>
        <dbReference type="ARBA" id="ARBA00005675"/>
    </source>
</evidence>
<dbReference type="InterPro" id="IPR018303">
    <property type="entry name" value="ATPase_P-typ_P_site"/>
</dbReference>
<dbReference type="SFLD" id="SFLDF00027">
    <property type="entry name" value="p-type_atpase"/>
    <property type="match status" value="1"/>
</dbReference>
<dbReference type="InterPro" id="IPR023299">
    <property type="entry name" value="ATPase_P-typ_cyto_dom_N"/>
</dbReference>
<evidence type="ECO:0000256" key="9">
    <source>
        <dbReference type="ARBA" id="ARBA00022967"/>
    </source>
</evidence>
<dbReference type="Pfam" id="PF13246">
    <property type="entry name" value="Cation_ATPase"/>
    <property type="match status" value="1"/>
</dbReference>
<dbReference type="Gene3D" id="3.40.50.1000">
    <property type="entry name" value="HAD superfamily/HAD-like"/>
    <property type="match status" value="1"/>
</dbReference>
<keyword evidence="8" id="KW-0460">Magnesium</keyword>
<dbReference type="Proteomes" id="UP000177445">
    <property type="component" value="Chromosome"/>
</dbReference>
<dbReference type="Gene3D" id="3.40.1110.10">
    <property type="entry name" value="Calcium-transporting ATPase, cytoplasmic domain N"/>
    <property type="match status" value="1"/>
</dbReference>
<keyword evidence="6" id="KW-0547">Nucleotide-binding</keyword>
<dbReference type="GO" id="GO:0030007">
    <property type="term" value="P:intracellular potassium ion homeostasis"/>
    <property type="evidence" value="ECO:0007669"/>
    <property type="project" value="TreeGrafter"/>
</dbReference>
<dbReference type="InterPro" id="IPR023214">
    <property type="entry name" value="HAD_sf"/>
</dbReference>
<dbReference type="PANTHER" id="PTHR43294:SF21">
    <property type="entry name" value="CATION TRANSPORTING ATPASE"/>
    <property type="match status" value="1"/>
</dbReference>
<keyword evidence="9" id="KW-1278">Translocase</keyword>
<dbReference type="EMBL" id="CP017715">
    <property type="protein sequence ID" value="AOY87439.1"/>
    <property type="molecule type" value="Genomic_DNA"/>
</dbReference>
<dbReference type="PANTHER" id="PTHR43294">
    <property type="entry name" value="SODIUM/POTASSIUM-TRANSPORTING ATPASE SUBUNIT ALPHA"/>
    <property type="match status" value="1"/>
</dbReference>
<evidence type="ECO:0000313" key="14">
    <source>
        <dbReference type="EMBL" id="AOY87439.1"/>
    </source>
</evidence>
<comment type="similarity">
    <text evidence="2">Belongs to the cation transport ATPase (P-type) (TC 3.A.3) family. Type IIA subfamily.</text>
</comment>
<dbReference type="SUPFAM" id="SSF56784">
    <property type="entry name" value="HAD-like"/>
    <property type="match status" value="1"/>
</dbReference>
<sequence>MFREFDAGATGLDTAEALQRLERYGPNRLPEAPPRSPLMRLLAQFHNVLIYVLLVAALIAGAMGHWVDTIVILGVVLVNAVIGFVQEGKAEDALRAIRNMLSSQAMVLRDGGHVSVSAEELVPGDIVLLQSGDKVPADLRLLRAKGLQIQEAVLTGESVAVEKGTDPVTEDAALGDRLCMAYSGTLVTHGQASGIVVATGAATEIGRISGLVSQVETLTTPLLRQMAVFSRRLTGTVLVLALAMLIFGVLVRGFSTAEMFMTVVGLAVAAIPEGLPAILTVTLAIGVTRLAGRNAIIRRLPVVETLGSVSVICSDKTGTLTRNEMTVQNIATVEGLYTVEGSGYIPRGGFLLEDQSVEADQAPLLMQAIRAALLCNDATLEQKADDWRVHGDPMEGALVVLAVKAALEPKMERQQHPRTDLIPFESEHKFMATLHHAHDGSAIIYLKGAPEQILARCAKVQGAAGEELPMDAERWRQRVEDLASQGQRVLAVACKPAQAHQQELDFNDVEEGLVLLGLFGLIDPPRTEAIEAVAECRTAGIRVKMITGDHAGTARAIAAQLNLENSAEAITGHDLDRMDDAALSARAREVDVYARVSPEHKLRLVTLLQAQGAIVAMTGDGVNDAPALKRADVGIAMGHKGTEAAKEASEMVIADDNFATIVHAVEQGRTVYDNLKKAIVFLLPINGGEALSIMIAVLFGFTLPITPVQILWVNMVSSVALAMALAFEATEPETMRRPPRPANEAMLSGFLLWRIALVSALMAAGVFGIFGWASTHGSTLEESRTYAVNTLVAMEVFYLFSVRYLRAPSFKFDQLFNSRAVLIAVAVAVTLQLFFTYGPVMERFFDTRPVDFVHGVEIIALGMALFMILELEKLALRKWRRKHGGSRCSPGRSEAKS</sequence>
<dbReference type="InterPro" id="IPR004014">
    <property type="entry name" value="ATPase_P-typ_cation-transptr_N"/>
</dbReference>
<dbReference type="PRINTS" id="PR00120">
    <property type="entry name" value="HATPASE"/>
</dbReference>
<dbReference type="GO" id="GO:0006883">
    <property type="term" value="P:intracellular sodium ion homeostasis"/>
    <property type="evidence" value="ECO:0007669"/>
    <property type="project" value="TreeGrafter"/>
</dbReference>
<dbReference type="GO" id="GO:0005524">
    <property type="term" value="F:ATP binding"/>
    <property type="evidence" value="ECO:0007669"/>
    <property type="project" value="UniProtKB-KW"/>
</dbReference>
<dbReference type="InterPro" id="IPR008250">
    <property type="entry name" value="ATPase_P-typ_transduc_dom_A_sf"/>
</dbReference>
<name>A0A1D9GIK5_9GAMM</name>
<feature type="transmembrane region" description="Helical" evidence="12">
    <location>
        <begin position="274"/>
        <end position="292"/>
    </location>
</feature>
<feature type="transmembrane region" description="Helical" evidence="12">
    <location>
        <begin position="233"/>
        <end position="254"/>
    </location>
</feature>
<dbReference type="GO" id="GO:1990573">
    <property type="term" value="P:potassium ion import across plasma membrane"/>
    <property type="evidence" value="ECO:0007669"/>
    <property type="project" value="TreeGrafter"/>
</dbReference>
<dbReference type="FunFam" id="3.40.50.1000:FF:000028">
    <property type="entry name" value="Calcium-transporting P-type ATPase, putative"/>
    <property type="match status" value="1"/>
</dbReference>
<feature type="transmembrane region" description="Helical" evidence="12">
    <location>
        <begin position="786"/>
        <end position="805"/>
    </location>
</feature>
<gene>
    <name evidence="14" type="ORF">BKP64_04160</name>
</gene>
<keyword evidence="10 12" id="KW-1133">Transmembrane helix</keyword>
<keyword evidence="3" id="KW-1003">Cell membrane</keyword>
<dbReference type="GO" id="GO:0016887">
    <property type="term" value="F:ATP hydrolysis activity"/>
    <property type="evidence" value="ECO:0007669"/>
    <property type="project" value="InterPro"/>
</dbReference>
<feature type="transmembrane region" description="Helical" evidence="12">
    <location>
        <begin position="679"/>
        <end position="703"/>
    </location>
</feature>
<evidence type="ECO:0000313" key="15">
    <source>
        <dbReference type="Proteomes" id="UP000177445"/>
    </source>
</evidence>
<dbReference type="Pfam" id="PF00690">
    <property type="entry name" value="Cation_ATPase_N"/>
    <property type="match status" value="1"/>
</dbReference>
<feature type="transmembrane region" description="Helical" evidence="12">
    <location>
        <begin position="709"/>
        <end position="730"/>
    </location>
</feature>